<keyword evidence="4" id="KW-1185">Reference proteome</keyword>
<dbReference type="Proteomes" id="UP001152797">
    <property type="component" value="Unassembled WGS sequence"/>
</dbReference>
<dbReference type="EMBL" id="CAMXCT010003113">
    <property type="protein sequence ID" value="CAI4002528.1"/>
    <property type="molecule type" value="Genomic_DNA"/>
</dbReference>
<dbReference type="InterPro" id="IPR052066">
    <property type="entry name" value="Glycosphingolipid_Hydrolases"/>
</dbReference>
<gene>
    <name evidence="2" type="ORF">C1SCF055_LOCUS28475</name>
</gene>
<dbReference type="InterPro" id="IPR017853">
    <property type="entry name" value="GH"/>
</dbReference>
<organism evidence="2">
    <name type="scientific">Cladocopium goreaui</name>
    <dbReference type="NCBI Taxonomy" id="2562237"/>
    <lineage>
        <taxon>Eukaryota</taxon>
        <taxon>Sar</taxon>
        <taxon>Alveolata</taxon>
        <taxon>Dinophyceae</taxon>
        <taxon>Suessiales</taxon>
        <taxon>Symbiodiniaceae</taxon>
        <taxon>Cladocopium</taxon>
    </lineage>
</organism>
<reference evidence="2" key="1">
    <citation type="submission" date="2022-10" db="EMBL/GenBank/DDBJ databases">
        <authorList>
            <person name="Chen Y."/>
            <person name="Dougan E. K."/>
            <person name="Chan C."/>
            <person name="Rhodes N."/>
            <person name="Thang M."/>
        </authorList>
    </citation>
    <scope>NUCLEOTIDE SEQUENCE</scope>
</reference>
<feature type="region of interest" description="Disordered" evidence="1">
    <location>
        <begin position="69"/>
        <end position="105"/>
    </location>
</feature>
<reference evidence="3" key="2">
    <citation type="submission" date="2024-04" db="EMBL/GenBank/DDBJ databases">
        <authorList>
            <person name="Chen Y."/>
            <person name="Shah S."/>
            <person name="Dougan E. K."/>
            <person name="Thang M."/>
            <person name="Chan C."/>
        </authorList>
    </citation>
    <scope>NUCLEOTIDE SEQUENCE [LARGE SCALE GENOMIC DNA]</scope>
</reference>
<dbReference type="EMBL" id="CAMXCT030003113">
    <property type="protein sequence ID" value="CAL4789840.1"/>
    <property type="molecule type" value="Genomic_DNA"/>
</dbReference>
<dbReference type="Gene3D" id="3.20.20.80">
    <property type="entry name" value="Glycosidases"/>
    <property type="match status" value="1"/>
</dbReference>
<evidence type="ECO:0000256" key="1">
    <source>
        <dbReference type="SAM" id="MobiDB-lite"/>
    </source>
</evidence>
<accession>A0A9P1G727</accession>
<dbReference type="AlphaFoldDB" id="A0A9P1G727"/>
<sequence length="696" mass="77730">MAGEARRDGATQPAHPACVFQAFKRRDGPLQEHMSMLNAQREQTLRAEGARRELLRRWRVEAEEDAQRFHEEEAAKKQRTFETRRQFDEERREQMAIAKQRQEERQKAEFEEGVLFRLPHVGDAKVTATACDAMMESTPCQGRVTISGDVYQINGKEVVLMGGNYVVKAQPYYPPLEVVRSNAQSMFQGAQNMAYVPPPASNGAARPVVPCVRLGAMMEAALKEKGTTADESFKSTLEGVVKTFQEEGVYVFLDMHQDACSTTNGGEGFPWWATVDFQQRAGCKLEQCCCCCCFSRWCCECWPDSCRTPYITTPVYPLQPFFCLCNCAARLCNLDIVTYDQDPVPWEPYSVGSEGNPAWMNVGNASMRRNNADSQWSRLLTTAQVQNTARRIYASKHNDADRAIFFDPFVSLVKYLCSVWEKYDNVIAVELMNEPPIAGLPDICYVLTVWSKILAFQADVMAELEKDATVPKSPIAIANFTSTVEGESWFIKLLTCCPCSGTPREAKKIFDSFAQQNRLILSFHFYSPPATGSFEEVIQLAKKNAIKLGGIPIFLSEYFENGAQLMADKLAVAVNQGANAVTYWQYVDRDYTQQDGWYIYTEEVQALGGVVSNAGIINTPGWDVYKTTVADGTFWGAYITGAGGGRQNVLELVPATNVSASLPVPWPKNYTSLHHGLKCDPESSDCAKDAKEAKDL</sequence>
<evidence type="ECO:0000313" key="2">
    <source>
        <dbReference type="EMBL" id="CAI4002528.1"/>
    </source>
</evidence>
<comment type="caution">
    <text evidence="2">The sequence shown here is derived from an EMBL/GenBank/DDBJ whole genome shotgun (WGS) entry which is preliminary data.</text>
</comment>
<dbReference type="EMBL" id="CAMXCT020003113">
    <property type="protein sequence ID" value="CAL1155903.1"/>
    <property type="molecule type" value="Genomic_DNA"/>
</dbReference>
<dbReference type="OrthoDB" id="1887033at2759"/>
<dbReference type="PANTHER" id="PTHR31308">
    <property type="match status" value="1"/>
</dbReference>
<evidence type="ECO:0000313" key="4">
    <source>
        <dbReference type="Proteomes" id="UP001152797"/>
    </source>
</evidence>
<protein>
    <recommendedName>
        <fullName evidence="5">Glycoside hydrolase family 5 domain-containing protein</fullName>
    </recommendedName>
</protein>
<proteinExistence type="predicted"/>
<name>A0A9P1G727_9DINO</name>
<dbReference type="SUPFAM" id="SSF51445">
    <property type="entry name" value="(Trans)glycosidases"/>
    <property type="match status" value="1"/>
</dbReference>
<evidence type="ECO:0008006" key="5">
    <source>
        <dbReference type="Google" id="ProtNLM"/>
    </source>
</evidence>
<evidence type="ECO:0000313" key="3">
    <source>
        <dbReference type="EMBL" id="CAL1155903.1"/>
    </source>
</evidence>
<dbReference type="PANTHER" id="PTHR31308:SF5">
    <property type="entry name" value="ERGOSTERYL-BETA-GLUCOSIDASE"/>
    <property type="match status" value="1"/>
</dbReference>